<feature type="compositionally biased region" description="Polar residues" evidence="1">
    <location>
        <begin position="167"/>
        <end position="183"/>
    </location>
</feature>
<dbReference type="AlphaFoldDB" id="A0A9Q1GNI0"/>
<reference evidence="2" key="1">
    <citation type="submission" date="2022-04" db="EMBL/GenBank/DDBJ databases">
        <title>Carnegiea gigantea Genome sequencing and assembly v2.</title>
        <authorList>
            <person name="Copetti D."/>
            <person name="Sanderson M.J."/>
            <person name="Burquez A."/>
            <person name="Wojciechowski M.F."/>
        </authorList>
    </citation>
    <scope>NUCLEOTIDE SEQUENCE</scope>
    <source>
        <strain evidence="2">SGP5-SGP5p</strain>
        <tissue evidence="2">Aerial part</tissue>
    </source>
</reference>
<accession>A0A9Q1GNI0</accession>
<proteinExistence type="predicted"/>
<sequence length="183" mass="20325">MFITHTSIYVYRIIMYVMLQNLRNMVKSRKIVATTDCFALKSSATEYEKQRASEEDSDYMPLEDEGPDNAAAATMKASMIQTREPGIPLIITTFGGNNDSAHRQSRRASKEDGDYMPLEDEGPDNIAAAATKASKSRTTTGTRTIRTTTTSRQANDVMLSPIDIFDRSSQQVQRDNAAPSSVR</sequence>
<comment type="caution">
    <text evidence="2">The sequence shown here is derived from an EMBL/GenBank/DDBJ whole genome shotgun (WGS) entry which is preliminary data.</text>
</comment>
<name>A0A9Q1GNI0_9CARY</name>
<organism evidence="2 3">
    <name type="scientific">Carnegiea gigantea</name>
    <dbReference type="NCBI Taxonomy" id="171969"/>
    <lineage>
        <taxon>Eukaryota</taxon>
        <taxon>Viridiplantae</taxon>
        <taxon>Streptophyta</taxon>
        <taxon>Embryophyta</taxon>
        <taxon>Tracheophyta</taxon>
        <taxon>Spermatophyta</taxon>
        <taxon>Magnoliopsida</taxon>
        <taxon>eudicotyledons</taxon>
        <taxon>Gunneridae</taxon>
        <taxon>Pentapetalae</taxon>
        <taxon>Caryophyllales</taxon>
        <taxon>Cactineae</taxon>
        <taxon>Cactaceae</taxon>
        <taxon>Cactoideae</taxon>
        <taxon>Echinocereeae</taxon>
        <taxon>Carnegiea</taxon>
    </lineage>
</organism>
<evidence type="ECO:0000313" key="2">
    <source>
        <dbReference type="EMBL" id="KAJ8422446.1"/>
    </source>
</evidence>
<feature type="region of interest" description="Disordered" evidence="1">
    <location>
        <begin position="93"/>
        <end position="183"/>
    </location>
</feature>
<evidence type="ECO:0000313" key="3">
    <source>
        <dbReference type="Proteomes" id="UP001153076"/>
    </source>
</evidence>
<protein>
    <submittedName>
        <fullName evidence="2">Uncharacterized protein</fullName>
    </submittedName>
</protein>
<evidence type="ECO:0000256" key="1">
    <source>
        <dbReference type="SAM" id="MobiDB-lite"/>
    </source>
</evidence>
<gene>
    <name evidence="2" type="ORF">Cgig2_033523</name>
</gene>
<dbReference type="EMBL" id="JAKOGI010002252">
    <property type="protein sequence ID" value="KAJ8422446.1"/>
    <property type="molecule type" value="Genomic_DNA"/>
</dbReference>
<feature type="compositionally biased region" description="Low complexity" evidence="1">
    <location>
        <begin position="126"/>
        <end position="152"/>
    </location>
</feature>
<dbReference type="Proteomes" id="UP001153076">
    <property type="component" value="Unassembled WGS sequence"/>
</dbReference>
<keyword evidence="3" id="KW-1185">Reference proteome</keyword>